<evidence type="ECO:0000313" key="2">
    <source>
        <dbReference type="EMBL" id="PYI33199.1"/>
    </source>
</evidence>
<protein>
    <submittedName>
        <fullName evidence="2">Uncharacterized protein</fullName>
    </submittedName>
</protein>
<gene>
    <name evidence="2" type="ORF">BP00DRAFT_424314</name>
</gene>
<dbReference type="EMBL" id="KZ825486">
    <property type="protein sequence ID" value="PYI33199.1"/>
    <property type="molecule type" value="Genomic_DNA"/>
</dbReference>
<feature type="transmembrane region" description="Helical" evidence="1">
    <location>
        <begin position="53"/>
        <end position="71"/>
    </location>
</feature>
<proteinExistence type="predicted"/>
<evidence type="ECO:0000256" key="1">
    <source>
        <dbReference type="SAM" id="Phobius"/>
    </source>
</evidence>
<evidence type="ECO:0000313" key="3">
    <source>
        <dbReference type="Proteomes" id="UP000248817"/>
    </source>
</evidence>
<dbReference type="Proteomes" id="UP000248817">
    <property type="component" value="Unassembled WGS sequence"/>
</dbReference>
<keyword evidence="1" id="KW-0812">Transmembrane</keyword>
<dbReference type="AlphaFoldDB" id="A0A2V5I954"/>
<organism evidence="2 3">
    <name type="scientific">Aspergillus indologenus CBS 114.80</name>
    <dbReference type="NCBI Taxonomy" id="1450541"/>
    <lineage>
        <taxon>Eukaryota</taxon>
        <taxon>Fungi</taxon>
        <taxon>Dikarya</taxon>
        <taxon>Ascomycota</taxon>
        <taxon>Pezizomycotina</taxon>
        <taxon>Eurotiomycetes</taxon>
        <taxon>Eurotiomycetidae</taxon>
        <taxon>Eurotiales</taxon>
        <taxon>Aspergillaceae</taxon>
        <taxon>Aspergillus</taxon>
        <taxon>Aspergillus subgen. Circumdati</taxon>
    </lineage>
</organism>
<sequence length="78" mass="8491">MTNAPAVLPSSCVSYCVFFQCLGRLTMAAVHAYSDTDCSGRSHSRPARSFRSVMTLGFMVLCLTAPAYSVYPTSHCLF</sequence>
<name>A0A2V5I954_9EURO</name>
<accession>A0A2V5I954</accession>
<reference evidence="2 3" key="1">
    <citation type="submission" date="2018-02" db="EMBL/GenBank/DDBJ databases">
        <title>The genomes of Aspergillus section Nigri reveals drivers in fungal speciation.</title>
        <authorList>
            <consortium name="DOE Joint Genome Institute"/>
            <person name="Vesth T.C."/>
            <person name="Nybo J."/>
            <person name="Theobald S."/>
            <person name="Brandl J."/>
            <person name="Frisvad J.C."/>
            <person name="Nielsen K.F."/>
            <person name="Lyhne E.K."/>
            <person name="Kogle M.E."/>
            <person name="Kuo A."/>
            <person name="Riley R."/>
            <person name="Clum A."/>
            <person name="Nolan M."/>
            <person name="Lipzen A."/>
            <person name="Salamov A."/>
            <person name="Henrissat B."/>
            <person name="Wiebenga A."/>
            <person name="De vries R.P."/>
            <person name="Grigoriev I.V."/>
            <person name="Mortensen U.H."/>
            <person name="Andersen M.R."/>
            <person name="Baker S.E."/>
        </authorList>
    </citation>
    <scope>NUCLEOTIDE SEQUENCE [LARGE SCALE GENOMIC DNA]</scope>
    <source>
        <strain evidence="2 3">CBS 114.80</strain>
    </source>
</reference>
<keyword evidence="3" id="KW-1185">Reference proteome</keyword>
<keyword evidence="1" id="KW-1133">Transmembrane helix</keyword>
<keyword evidence="1" id="KW-0472">Membrane</keyword>